<keyword evidence="6" id="KW-0732">Signal</keyword>
<feature type="transmembrane region" description="Helical" evidence="5">
    <location>
        <begin position="130"/>
        <end position="148"/>
    </location>
</feature>
<keyword evidence="4 5" id="KW-0472">Membrane</keyword>
<evidence type="ECO:0000313" key="7">
    <source>
        <dbReference type="EMBL" id="BDZ46593.1"/>
    </source>
</evidence>
<keyword evidence="8" id="KW-1185">Reference proteome</keyword>
<feature type="transmembrane region" description="Helical" evidence="5">
    <location>
        <begin position="154"/>
        <end position="172"/>
    </location>
</feature>
<feature type="transmembrane region" description="Helical" evidence="5">
    <location>
        <begin position="193"/>
        <end position="215"/>
    </location>
</feature>
<accession>A0ABM8GE87</accession>
<gene>
    <name evidence="7" type="ORF">GCM10025866_25020</name>
</gene>
<dbReference type="CDD" id="cd13956">
    <property type="entry name" value="PT_UbiA"/>
    <property type="match status" value="1"/>
</dbReference>
<feature type="signal peptide" evidence="6">
    <location>
        <begin position="1"/>
        <end position="16"/>
    </location>
</feature>
<evidence type="ECO:0000256" key="5">
    <source>
        <dbReference type="SAM" id="Phobius"/>
    </source>
</evidence>
<evidence type="ECO:0000256" key="2">
    <source>
        <dbReference type="ARBA" id="ARBA00022692"/>
    </source>
</evidence>
<feature type="transmembrane region" description="Helical" evidence="5">
    <location>
        <begin position="249"/>
        <end position="272"/>
    </location>
</feature>
<dbReference type="RefSeq" id="WP_286276629.1">
    <property type="nucleotide sequence ID" value="NZ_AP027731.1"/>
</dbReference>
<evidence type="ECO:0000256" key="6">
    <source>
        <dbReference type="SAM" id="SignalP"/>
    </source>
</evidence>
<name>A0ABM8GE87_9MICO</name>
<organism evidence="7 8">
    <name type="scientific">Naasia aerilata</name>
    <dbReference type="NCBI Taxonomy" id="1162966"/>
    <lineage>
        <taxon>Bacteria</taxon>
        <taxon>Bacillati</taxon>
        <taxon>Actinomycetota</taxon>
        <taxon>Actinomycetes</taxon>
        <taxon>Micrococcales</taxon>
        <taxon>Microbacteriaceae</taxon>
        <taxon>Naasia</taxon>
    </lineage>
</organism>
<evidence type="ECO:0000256" key="1">
    <source>
        <dbReference type="ARBA" id="ARBA00004141"/>
    </source>
</evidence>
<evidence type="ECO:0000256" key="3">
    <source>
        <dbReference type="ARBA" id="ARBA00022989"/>
    </source>
</evidence>
<dbReference type="InterPro" id="IPR000537">
    <property type="entry name" value="UbiA_prenyltransferase"/>
</dbReference>
<dbReference type="EMBL" id="AP027731">
    <property type="protein sequence ID" value="BDZ46593.1"/>
    <property type="molecule type" value="Genomic_DNA"/>
</dbReference>
<comment type="subcellular location">
    <subcellularLocation>
        <location evidence="1">Membrane</location>
        <topology evidence="1">Multi-pass membrane protein</topology>
    </subcellularLocation>
</comment>
<evidence type="ECO:0000313" key="8">
    <source>
        <dbReference type="Proteomes" id="UP001321498"/>
    </source>
</evidence>
<dbReference type="InterPro" id="IPR044878">
    <property type="entry name" value="UbiA_sf"/>
</dbReference>
<protein>
    <recommendedName>
        <fullName evidence="9">1,4-dihydroxy-2-naphthoate prenyltransferase</fullName>
    </recommendedName>
</protein>
<evidence type="ECO:0000256" key="4">
    <source>
        <dbReference type="ARBA" id="ARBA00023136"/>
    </source>
</evidence>
<sequence length="273" mass="27632">MRVPIALVLSSHPVPAAAVTAVAFTLAIATGLEPWRVGVVTLAFAANQLSIGWSNDWIDADRDRASGRRDKPVARGDVGIPTVRAAAVVAAVVAVLLGFLLGPAAGLVHLVFVASAWAYNAGLKSTILSVLPYVVSFGLLPAVVTLAAPEPRFATWWALLAGALLGVAAHFTNVLPDLDDDSKTGVRGLPHRLGLRGAGISAFGALALGAVVVAVGTGGPFAVVGCVLVLLVAVAGCALVLRGRISRRLFVLVLVAALVLVAMLAAGGASLAV</sequence>
<keyword evidence="2 5" id="KW-0812">Transmembrane</keyword>
<keyword evidence="3 5" id="KW-1133">Transmembrane helix</keyword>
<proteinExistence type="predicted"/>
<feature type="transmembrane region" description="Helical" evidence="5">
    <location>
        <begin position="221"/>
        <end position="242"/>
    </location>
</feature>
<dbReference type="Pfam" id="PF01040">
    <property type="entry name" value="UbiA"/>
    <property type="match status" value="1"/>
</dbReference>
<dbReference type="Proteomes" id="UP001321498">
    <property type="component" value="Chromosome"/>
</dbReference>
<feature type="chain" id="PRO_5046221866" description="1,4-dihydroxy-2-naphthoate prenyltransferase" evidence="6">
    <location>
        <begin position="17"/>
        <end position="273"/>
    </location>
</feature>
<reference evidence="8" key="1">
    <citation type="journal article" date="2019" name="Int. J. Syst. Evol. Microbiol.">
        <title>The Global Catalogue of Microorganisms (GCM) 10K type strain sequencing project: providing services to taxonomists for standard genome sequencing and annotation.</title>
        <authorList>
            <consortium name="The Broad Institute Genomics Platform"/>
            <consortium name="The Broad Institute Genome Sequencing Center for Infectious Disease"/>
            <person name="Wu L."/>
            <person name="Ma J."/>
        </authorList>
    </citation>
    <scope>NUCLEOTIDE SEQUENCE [LARGE SCALE GENOMIC DNA]</scope>
    <source>
        <strain evidence="8">NBRC 108725</strain>
    </source>
</reference>
<feature type="transmembrane region" description="Helical" evidence="5">
    <location>
        <begin position="85"/>
        <end position="118"/>
    </location>
</feature>
<dbReference type="Gene3D" id="1.10.357.140">
    <property type="entry name" value="UbiA prenyltransferase"/>
    <property type="match status" value="1"/>
</dbReference>
<evidence type="ECO:0008006" key="9">
    <source>
        <dbReference type="Google" id="ProtNLM"/>
    </source>
</evidence>